<feature type="domain" description="DNA polymerase III delta subunit-like C-terminal" evidence="10">
    <location>
        <begin position="204"/>
        <end position="323"/>
    </location>
</feature>
<evidence type="ECO:0000256" key="3">
    <source>
        <dbReference type="ARBA" id="ARBA00022679"/>
    </source>
</evidence>
<evidence type="ECO:0000313" key="12">
    <source>
        <dbReference type="Proteomes" id="UP000095439"/>
    </source>
</evidence>
<evidence type="ECO:0000259" key="9">
    <source>
        <dbReference type="Pfam" id="PF06144"/>
    </source>
</evidence>
<dbReference type="InterPro" id="IPR027417">
    <property type="entry name" value="P-loop_NTPase"/>
</dbReference>
<keyword evidence="6" id="KW-0239">DNA-directed DNA polymerase</keyword>
<keyword evidence="5" id="KW-0235">DNA replication</keyword>
<evidence type="ECO:0000256" key="5">
    <source>
        <dbReference type="ARBA" id="ARBA00022705"/>
    </source>
</evidence>
<dbReference type="EMBL" id="CYYY01000001">
    <property type="protein sequence ID" value="CUN36763.1"/>
    <property type="molecule type" value="Genomic_DNA"/>
</dbReference>
<comment type="catalytic activity">
    <reaction evidence="8">
        <text>DNA(n) + a 2'-deoxyribonucleoside 5'-triphosphate = DNA(n+1) + diphosphate</text>
        <dbReference type="Rhea" id="RHEA:22508"/>
        <dbReference type="Rhea" id="RHEA-COMP:17339"/>
        <dbReference type="Rhea" id="RHEA-COMP:17340"/>
        <dbReference type="ChEBI" id="CHEBI:33019"/>
        <dbReference type="ChEBI" id="CHEBI:61560"/>
        <dbReference type="ChEBI" id="CHEBI:173112"/>
        <dbReference type="EC" id="2.7.7.7"/>
    </reaction>
</comment>
<gene>
    <name evidence="11" type="ORF">ERS852423_00179</name>
</gene>
<dbReference type="InterPro" id="IPR010372">
    <property type="entry name" value="DNA_pol3_delta_N"/>
</dbReference>
<dbReference type="GO" id="GO:0003887">
    <property type="term" value="F:DNA-directed DNA polymerase activity"/>
    <property type="evidence" value="ECO:0007669"/>
    <property type="project" value="UniProtKB-KW"/>
</dbReference>
<dbReference type="PANTHER" id="PTHR34388:SF1">
    <property type="entry name" value="DNA POLYMERASE III SUBUNIT DELTA"/>
    <property type="match status" value="1"/>
</dbReference>
<evidence type="ECO:0000313" key="11">
    <source>
        <dbReference type="EMBL" id="CUN36763.1"/>
    </source>
</evidence>
<evidence type="ECO:0000256" key="6">
    <source>
        <dbReference type="ARBA" id="ARBA00022932"/>
    </source>
</evidence>
<dbReference type="Gene3D" id="1.20.272.10">
    <property type="match status" value="1"/>
</dbReference>
<dbReference type="Pfam" id="PF06144">
    <property type="entry name" value="DNA_pol3_delta"/>
    <property type="match status" value="1"/>
</dbReference>
<evidence type="ECO:0000256" key="7">
    <source>
        <dbReference type="ARBA" id="ARBA00034754"/>
    </source>
</evidence>
<evidence type="ECO:0000256" key="8">
    <source>
        <dbReference type="ARBA" id="ARBA00049244"/>
    </source>
</evidence>
<dbReference type="Gene3D" id="3.40.50.300">
    <property type="entry name" value="P-loop containing nucleotide triphosphate hydrolases"/>
    <property type="match status" value="1"/>
</dbReference>
<dbReference type="PANTHER" id="PTHR34388">
    <property type="entry name" value="DNA POLYMERASE III SUBUNIT DELTA"/>
    <property type="match status" value="1"/>
</dbReference>
<dbReference type="InterPro" id="IPR008921">
    <property type="entry name" value="DNA_pol3_clamp-load_cplx_C"/>
</dbReference>
<dbReference type="Gene3D" id="1.10.8.60">
    <property type="match status" value="1"/>
</dbReference>
<proteinExistence type="inferred from homology"/>
<protein>
    <recommendedName>
        <fullName evidence="2">DNA polymerase III subunit delta</fullName>
        <ecNumber evidence="1">2.7.7.7</ecNumber>
    </recommendedName>
</protein>
<dbReference type="InterPro" id="IPR048466">
    <property type="entry name" value="DNA_pol3_delta-like_C"/>
</dbReference>
<dbReference type="InterPro" id="IPR005790">
    <property type="entry name" value="DNA_polIII_delta"/>
</dbReference>
<dbReference type="Pfam" id="PF21694">
    <property type="entry name" value="DNA_pol3_delta_C"/>
    <property type="match status" value="1"/>
</dbReference>
<organism evidence="11 12">
    <name type="scientific">Dorea longicatena</name>
    <dbReference type="NCBI Taxonomy" id="88431"/>
    <lineage>
        <taxon>Bacteria</taxon>
        <taxon>Bacillati</taxon>
        <taxon>Bacillota</taxon>
        <taxon>Clostridia</taxon>
        <taxon>Lachnospirales</taxon>
        <taxon>Lachnospiraceae</taxon>
        <taxon>Dorea</taxon>
    </lineage>
</organism>
<dbReference type="EC" id="2.7.7.7" evidence="1"/>
<dbReference type="RefSeq" id="WP_055180110.1">
    <property type="nucleotide sequence ID" value="NZ_CABIWY010000001.1"/>
</dbReference>
<evidence type="ECO:0000259" key="10">
    <source>
        <dbReference type="Pfam" id="PF21694"/>
    </source>
</evidence>
<dbReference type="SUPFAM" id="SSF52540">
    <property type="entry name" value="P-loop containing nucleoside triphosphate hydrolases"/>
    <property type="match status" value="1"/>
</dbReference>
<dbReference type="NCBIfam" id="TIGR01128">
    <property type="entry name" value="holA"/>
    <property type="match status" value="1"/>
</dbReference>
<sequence>MKSLNEDIKTGNFKPVYLLYGEEAYLKKQYRDRITKAIFPDGNTVNYAYYEGKGINPGELIDLAETMPFFAKRRLIVVENSGFFKNATPDLADYIKTMPDTACFLFVENEADKRGKMYKAVKSKGRVVEMARQDEKTLLYWVAGNVKKEGYKIKEQTARYLLSTTGTDMENLEKELEKLFCYCMGKEEIEISDIEAICTTQITNKIFDMVEAVAMKNQKKALDYYYDLLALKEPPMRILYLLTRQFKLLLEVKDLVGKRYDKSSIAKTVGLHPFVAGKYMQQCRTFEKKELRNILEEAVDTEEMVKTGRLNDVMSVELFIVKYSAA</sequence>
<reference evidence="11 12" key="1">
    <citation type="submission" date="2015-09" db="EMBL/GenBank/DDBJ databases">
        <authorList>
            <consortium name="Pathogen Informatics"/>
        </authorList>
    </citation>
    <scope>NUCLEOTIDE SEQUENCE [LARGE SCALE GENOMIC DNA]</scope>
    <source>
        <strain evidence="11 12">2789STDY5608866</strain>
    </source>
</reference>
<comment type="similarity">
    <text evidence="7">Belongs to the DNA polymerase HolA subunit family.</text>
</comment>
<accession>A0A173WBA0</accession>
<evidence type="ECO:0000256" key="4">
    <source>
        <dbReference type="ARBA" id="ARBA00022695"/>
    </source>
</evidence>
<keyword evidence="4" id="KW-0548">Nucleotidyltransferase</keyword>
<dbReference type="GO" id="GO:0006261">
    <property type="term" value="P:DNA-templated DNA replication"/>
    <property type="evidence" value="ECO:0007669"/>
    <property type="project" value="TreeGrafter"/>
</dbReference>
<evidence type="ECO:0000256" key="1">
    <source>
        <dbReference type="ARBA" id="ARBA00012417"/>
    </source>
</evidence>
<name>A0A173WBA0_9FIRM</name>
<keyword evidence="3" id="KW-0808">Transferase</keyword>
<feature type="domain" description="DNA polymerase III delta N-terminal" evidence="9">
    <location>
        <begin position="17"/>
        <end position="130"/>
    </location>
</feature>
<dbReference type="AlphaFoldDB" id="A0A173WBA0"/>
<dbReference type="Proteomes" id="UP000095439">
    <property type="component" value="Unassembled WGS sequence"/>
</dbReference>
<evidence type="ECO:0000256" key="2">
    <source>
        <dbReference type="ARBA" id="ARBA00017703"/>
    </source>
</evidence>
<dbReference type="SUPFAM" id="SSF48019">
    <property type="entry name" value="post-AAA+ oligomerization domain-like"/>
    <property type="match status" value="1"/>
</dbReference>
<dbReference type="GO" id="GO:0003677">
    <property type="term" value="F:DNA binding"/>
    <property type="evidence" value="ECO:0007669"/>
    <property type="project" value="InterPro"/>
</dbReference>
<dbReference type="GO" id="GO:0009360">
    <property type="term" value="C:DNA polymerase III complex"/>
    <property type="evidence" value="ECO:0007669"/>
    <property type="project" value="InterPro"/>
</dbReference>